<accession>A0A3S2XLT1</accession>
<dbReference type="Gene3D" id="1.10.10.10">
    <property type="entry name" value="Winged helix-like DNA-binding domain superfamily/Winged helix DNA-binding domain"/>
    <property type="match status" value="1"/>
</dbReference>
<dbReference type="CDD" id="cd07377">
    <property type="entry name" value="WHTH_GntR"/>
    <property type="match status" value="1"/>
</dbReference>
<dbReference type="SUPFAM" id="SSF53822">
    <property type="entry name" value="Periplasmic binding protein-like I"/>
    <property type="match status" value="1"/>
</dbReference>
<organism evidence="5 6">
    <name type="scientific">Flavobacterium sufflavum</name>
    <dbReference type="NCBI Taxonomy" id="1921138"/>
    <lineage>
        <taxon>Bacteria</taxon>
        <taxon>Pseudomonadati</taxon>
        <taxon>Bacteroidota</taxon>
        <taxon>Flavobacteriia</taxon>
        <taxon>Flavobacteriales</taxon>
        <taxon>Flavobacteriaceae</taxon>
        <taxon>Flavobacterium</taxon>
    </lineage>
</organism>
<dbReference type="PANTHER" id="PTHR38445">
    <property type="entry name" value="HTH-TYPE TRANSCRIPTIONAL REPRESSOR YTRA"/>
    <property type="match status" value="1"/>
</dbReference>
<evidence type="ECO:0000256" key="3">
    <source>
        <dbReference type="ARBA" id="ARBA00023163"/>
    </source>
</evidence>
<comment type="caution">
    <text evidence="5">The sequence shown here is derived from an EMBL/GenBank/DDBJ whole genome shotgun (WGS) entry which is preliminary data.</text>
</comment>
<reference evidence="5 6" key="1">
    <citation type="submission" date="2019-01" db="EMBL/GenBank/DDBJ databases">
        <authorList>
            <person name="Chen W.-M."/>
        </authorList>
    </citation>
    <scope>NUCLEOTIDE SEQUENCE [LARGE SCALE GENOMIC DNA]</scope>
    <source>
        <strain evidence="5 6">BBQ-12</strain>
    </source>
</reference>
<sequence length="332" mass="38653">MKSNFTFKINHESDIPKYQQLVNSINNAIAENILAKGQLLPSVNSICQKNKLSRDTVFKAYSILKEQKLIDSVPNKGYFVAGETRKVLLVLDTFKAYKEVLYHSFIDNLADNIIVDVQFHHYNIDNFKTIINNSIGKYYKYVVMNFDDKEVASTLTSISNEKLLLIDWNIHSKSKNNYVFQDFGKAFYDALKQGEDLFKKYKEIIFVYPSFTYHPKETLDYFKKFCSDFNFKHKIIYKLSDFILQENTAYISVSDRILGIFLEQCREKKLEPGKDIGFLSYNETPMKKFIYKGISVVTTDFNQLGIKAAEFVTKDEPLKTYVPTNLIIRESL</sequence>
<dbReference type="Proteomes" id="UP000285211">
    <property type="component" value="Unassembled WGS sequence"/>
</dbReference>
<dbReference type="InterPro" id="IPR028082">
    <property type="entry name" value="Peripla_BP_I"/>
</dbReference>
<name>A0A3S2XLT1_9FLAO</name>
<evidence type="ECO:0000256" key="2">
    <source>
        <dbReference type="ARBA" id="ARBA00023125"/>
    </source>
</evidence>
<dbReference type="SMART" id="SM00345">
    <property type="entry name" value="HTH_GNTR"/>
    <property type="match status" value="1"/>
</dbReference>
<feature type="domain" description="HTH gntR-type" evidence="4">
    <location>
        <begin position="15"/>
        <end position="83"/>
    </location>
</feature>
<dbReference type="RefSeq" id="WP_128192878.1">
    <property type="nucleotide sequence ID" value="NZ_SACJ01000001.1"/>
</dbReference>
<keyword evidence="2" id="KW-0238">DNA-binding</keyword>
<dbReference type="OrthoDB" id="742238at2"/>
<evidence type="ECO:0000259" key="4">
    <source>
        <dbReference type="PROSITE" id="PS50949"/>
    </source>
</evidence>
<evidence type="ECO:0000256" key="1">
    <source>
        <dbReference type="ARBA" id="ARBA00023015"/>
    </source>
</evidence>
<proteinExistence type="predicted"/>
<dbReference type="EMBL" id="SACJ01000001">
    <property type="protein sequence ID" value="RVT79558.1"/>
    <property type="molecule type" value="Genomic_DNA"/>
</dbReference>
<dbReference type="Pfam" id="PF00392">
    <property type="entry name" value="GntR"/>
    <property type="match status" value="1"/>
</dbReference>
<keyword evidence="3" id="KW-0804">Transcription</keyword>
<dbReference type="InterPro" id="IPR036388">
    <property type="entry name" value="WH-like_DNA-bd_sf"/>
</dbReference>
<keyword evidence="1" id="KW-0805">Transcription regulation</keyword>
<dbReference type="PANTHER" id="PTHR38445:SF10">
    <property type="entry name" value="GNTR-FAMILY TRANSCRIPTIONAL REGULATOR"/>
    <property type="match status" value="1"/>
</dbReference>
<protein>
    <submittedName>
        <fullName evidence="5">GntR family transcriptional regulator</fullName>
    </submittedName>
</protein>
<dbReference type="SUPFAM" id="SSF46785">
    <property type="entry name" value="Winged helix' DNA-binding domain"/>
    <property type="match status" value="1"/>
</dbReference>
<dbReference type="InterPro" id="IPR000524">
    <property type="entry name" value="Tscrpt_reg_HTH_GntR"/>
</dbReference>
<evidence type="ECO:0000313" key="5">
    <source>
        <dbReference type="EMBL" id="RVT79558.1"/>
    </source>
</evidence>
<dbReference type="GO" id="GO:0003700">
    <property type="term" value="F:DNA-binding transcription factor activity"/>
    <property type="evidence" value="ECO:0007669"/>
    <property type="project" value="InterPro"/>
</dbReference>
<evidence type="ECO:0000313" key="6">
    <source>
        <dbReference type="Proteomes" id="UP000285211"/>
    </source>
</evidence>
<dbReference type="PROSITE" id="PS50949">
    <property type="entry name" value="HTH_GNTR"/>
    <property type="match status" value="1"/>
</dbReference>
<dbReference type="GO" id="GO:0003677">
    <property type="term" value="F:DNA binding"/>
    <property type="evidence" value="ECO:0007669"/>
    <property type="project" value="UniProtKB-KW"/>
</dbReference>
<keyword evidence="6" id="KW-1185">Reference proteome</keyword>
<gene>
    <name evidence="5" type="ORF">EOD40_00130</name>
</gene>
<dbReference type="Gene3D" id="3.40.50.2300">
    <property type="match status" value="2"/>
</dbReference>
<dbReference type="InterPro" id="IPR036390">
    <property type="entry name" value="WH_DNA-bd_sf"/>
</dbReference>
<dbReference type="AlphaFoldDB" id="A0A3S2XLT1"/>